<dbReference type="HOGENOM" id="CLU_034384_0_0_1"/>
<feature type="compositionally biased region" description="Polar residues" evidence="9">
    <location>
        <begin position="63"/>
        <end position="73"/>
    </location>
</feature>
<keyword evidence="5" id="KW-0949">S-adenosyl-L-methionine</keyword>
<keyword evidence="4 11" id="KW-0808">Transferase</keyword>
<dbReference type="STRING" id="535722.E4UZT3"/>
<dbReference type="PROSITE" id="PS51675">
    <property type="entry name" value="SAM_MT_TRM10"/>
    <property type="match status" value="1"/>
</dbReference>
<evidence type="ECO:0000259" key="10">
    <source>
        <dbReference type="PROSITE" id="PS51675"/>
    </source>
</evidence>
<evidence type="ECO:0000256" key="7">
    <source>
        <dbReference type="ARBA" id="ARBA00032166"/>
    </source>
</evidence>
<gene>
    <name evidence="11" type="ORF">MGYG_05871</name>
</gene>
<dbReference type="Gene3D" id="3.40.1280.30">
    <property type="match status" value="1"/>
</dbReference>
<evidence type="ECO:0000313" key="12">
    <source>
        <dbReference type="Proteomes" id="UP000002669"/>
    </source>
</evidence>
<reference evidence="12" key="1">
    <citation type="journal article" date="2012" name="MBio">
        <title>Comparative genome analysis of Trichophyton rubrum and related dermatophytes reveals candidate genes involved in infection.</title>
        <authorList>
            <person name="Martinez D.A."/>
            <person name="Oliver B.G."/>
            <person name="Graeser Y."/>
            <person name="Goldberg J.M."/>
            <person name="Li W."/>
            <person name="Martinez-Rossi N.M."/>
            <person name="Monod M."/>
            <person name="Shelest E."/>
            <person name="Barton R.C."/>
            <person name="Birch E."/>
            <person name="Brakhage A.A."/>
            <person name="Chen Z."/>
            <person name="Gurr S.J."/>
            <person name="Heiman D."/>
            <person name="Heitman J."/>
            <person name="Kosti I."/>
            <person name="Rossi A."/>
            <person name="Saif S."/>
            <person name="Samalova M."/>
            <person name="Saunders C.W."/>
            <person name="Shea T."/>
            <person name="Summerbell R.C."/>
            <person name="Xu J."/>
            <person name="Young S."/>
            <person name="Zeng Q."/>
            <person name="Birren B.W."/>
            <person name="Cuomo C.A."/>
            <person name="White T.C."/>
        </authorList>
    </citation>
    <scope>NUCLEOTIDE SEQUENCE [LARGE SCALE GENOMIC DNA]</scope>
    <source>
        <strain evidence="12">ATCC MYA-4604 / CBS 118893</strain>
    </source>
</reference>
<evidence type="ECO:0000256" key="2">
    <source>
        <dbReference type="ARBA" id="ARBA00020451"/>
    </source>
</evidence>
<dbReference type="RefSeq" id="XP_003171324.1">
    <property type="nucleotide sequence ID" value="XM_003171276.1"/>
</dbReference>
<evidence type="ECO:0000256" key="1">
    <source>
        <dbReference type="ARBA" id="ARBA00012797"/>
    </source>
</evidence>
<feature type="compositionally biased region" description="Basic and acidic residues" evidence="9">
    <location>
        <begin position="403"/>
        <end position="425"/>
    </location>
</feature>
<feature type="region of interest" description="Disordered" evidence="9">
    <location>
        <begin position="1"/>
        <end position="106"/>
    </location>
</feature>
<dbReference type="AlphaFoldDB" id="E4UZT3"/>
<evidence type="ECO:0000256" key="3">
    <source>
        <dbReference type="ARBA" id="ARBA00022603"/>
    </source>
</evidence>
<evidence type="ECO:0000256" key="4">
    <source>
        <dbReference type="ARBA" id="ARBA00022679"/>
    </source>
</evidence>
<dbReference type="EC" id="2.1.1.221" evidence="1"/>
<dbReference type="FunCoup" id="E4UZT3">
    <property type="interactions" value="758"/>
</dbReference>
<feature type="compositionally biased region" description="Acidic residues" evidence="9">
    <location>
        <begin position="384"/>
        <end position="402"/>
    </location>
</feature>
<evidence type="ECO:0000313" key="11">
    <source>
        <dbReference type="EMBL" id="EFR02870.1"/>
    </source>
</evidence>
<feature type="compositionally biased region" description="Basic and acidic residues" evidence="9">
    <location>
        <begin position="82"/>
        <end position="97"/>
    </location>
</feature>
<evidence type="ECO:0000256" key="8">
    <source>
        <dbReference type="ARBA" id="ARBA00048434"/>
    </source>
</evidence>
<comment type="catalytic activity">
    <reaction evidence="8">
        <text>guanosine(9) in tRNA + S-adenosyl-L-methionine = N(1)-methylguanosine(9) in tRNA + S-adenosyl-L-homocysteine + H(+)</text>
        <dbReference type="Rhea" id="RHEA:43156"/>
        <dbReference type="Rhea" id="RHEA-COMP:10367"/>
        <dbReference type="Rhea" id="RHEA-COMP:10368"/>
        <dbReference type="ChEBI" id="CHEBI:15378"/>
        <dbReference type="ChEBI" id="CHEBI:57856"/>
        <dbReference type="ChEBI" id="CHEBI:59789"/>
        <dbReference type="ChEBI" id="CHEBI:73542"/>
        <dbReference type="ChEBI" id="CHEBI:74269"/>
        <dbReference type="EC" id="2.1.1.221"/>
    </reaction>
</comment>
<dbReference type="GO" id="GO:0002939">
    <property type="term" value="P:tRNA N1-guanine methylation"/>
    <property type="evidence" value="ECO:0007669"/>
    <property type="project" value="TreeGrafter"/>
</dbReference>
<proteinExistence type="predicted"/>
<dbReference type="PANTHER" id="PTHR13563">
    <property type="entry name" value="TRNA (GUANINE-9-) METHYLTRANSFERASE"/>
    <property type="match status" value="1"/>
</dbReference>
<keyword evidence="12" id="KW-1185">Reference proteome</keyword>
<dbReference type="GO" id="GO:0005634">
    <property type="term" value="C:nucleus"/>
    <property type="evidence" value="ECO:0007669"/>
    <property type="project" value="TreeGrafter"/>
</dbReference>
<dbReference type="GeneID" id="10026572"/>
<protein>
    <recommendedName>
        <fullName evidence="2">tRNA (guanine(9)-N1)-methyltransferase</fullName>
        <ecNumber evidence="1">2.1.1.221</ecNumber>
    </recommendedName>
    <alternativeName>
        <fullName evidence="7">tRNA methyltransferase 10</fullName>
    </alternativeName>
    <alternativeName>
        <fullName evidence="6">tRNA(m1G9)-methyltransferase</fullName>
    </alternativeName>
</protein>
<dbReference type="EMBL" id="DS989826">
    <property type="protein sequence ID" value="EFR02870.1"/>
    <property type="molecule type" value="Genomic_DNA"/>
</dbReference>
<sequence length="425" mass="47189">MEAEERPSKLQKTGHAAGDSPVDVPVSRAVRDPSNDGIGDKPEIDTKADGCPQIAVNTGAAADQTQQPALSKNQLKKLAKQRRWEDQRERRKEYRKEKLQKKRDRSKALKAELQANGVALTPGVHVEGILPDKNKIRREARARAVNVPLTFIIDCDFDDLMHDTELKSLSSQITRSYSDNAKAPYRASLVIASFHGQLKERFDTVLSKNHENWAGVKITQDDFTAAATSAQQRMHDIRHPNLKGAFAEKSESEGLKEEGEVVYLTSDSPETLTELKPYSTYIIGGIVDKNRHKGICYQRAMAKGMKTAKLPIGDYMQMASRFVLATNHVMEIMLKWLELKDWGKAFSQVMPKRKGGRLKSEVSTPASTDAGHDSHAEGEKAEESESGEGEGDAKEDDGEEAEGDLRRETEELTSHEREHGGASSI</sequence>
<accession>E4UZT3</accession>
<dbReference type="OrthoDB" id="278300at2759"/>
<feature type="domain" description="SAM-dependent MTase TRM10-type" evidence="10">
    <location>
        <begin position="137"/>
        <end position="357"/>
    </location>
</feature>
<dbReference type="GO" id="GO:0052905">
    <property type="term" value="F:tRNA (guanosine(9)-N1)-methyltransferase activity"/>
    <property type="evidence" value="ECO:0007669"/>
    <property type="project" value="UniProtKB-EC"/>
</dbReference>
<dbReference type="InterPro" id="IPR007356">
    <property type="entry name" value="tRNA_m1G_MeTrfase_euk"/>
</dbReference>
<feature type="compositionally biased region" description="Basic and acidic residues" evidence="9">
    <location>
        <begin position="29"/>
        <end position="48"/>
    </location>
</feature>
<dbReference type="OMA" id="FKKNDGW"/>
<dbReference type="PANTHER" id="PTHR13563:SF13">
    <property type="entry name" value="TRNA METHYLTRANSFERASE 10 HOMOLOG A"/>
    <property type="match status" value="1"/>
</dbReference>
<organism evidence="12">
    <name type="scientific">Arthroderma gypseum (strain ATCC MYA-4604 / CBS 118893)</name>
    <name type="common">Microsporum gypseum</name>
    <dbReference type="NCBI Taxonomy" id="535722"/>
    <lineage>
        <taxon>Eukaryota</taxon>
        <taxon>Fungi</taxon>
        <taxon>Dikarya</taxon>
        <taxon>Ascomycota</taxon>
        <taxon>Pezizomycotina</taxon>
        <taxon>Eurotiomycetes</taxon>
        <taxon>Eurotiomycetidae</taxon>
        <taxon>Onygenales</taxon>
        <taxon>Arthrodermataceae</taxon>
        <taxon>Nannizzia</taxon>
    </lineage>
</organism>
<dbReference type="eggNOG" id="KOG2967">
    <property type="taxonomic scope" value="Eukaryota"/>
</dbReference>
<keyword evidence="3 11" id="KW-0489">Methyltransferase</keyword>
<dbReference type="GO" id="GO:0000049">
    <property type="term" value="F:tRNA binding"/>
    <property type="evidence" value="ECO:0007669"/>
    <property type="project" value="TreeGrafter"/>
</dbReference>
<evidence type="ECO:0000256" key="9">
    <source>
        <dbReference type="SAM" id="MobiDB-lite"/>
    </source>
</evidence>
<dbReference type="InParanoid" id="E4UZT3"/>
<evidence type="ECO:0000256" key="6">
    <source>
        <dbReference type="ARBA" id="ARBA00031792"/>
    </source>
</evidence>
<feature type="compositionally biased region" description="Basic and acidic residues" evidence="9">
    <location>
        <begin position="370"/>
        <end position="383"/>
    </location>
</feature>
<feature type="region of interest" description="Disordered" evidence="9">
    <location>
        <begin position="353"/>
        <end position="425"/>
    </location>
</feature>
<dbReference type="InterPro" id="IPR028564">
    <property type="entry name" value="MT_TRM10-typ"/>
</dbReference>
<dbReference type="Proteomes" id="UP000002669">
    <property type="component" value="Unassembled WGS sequence"/>
</dbReference>
<name>E4UZT3_ARTGP</name>
<evidence type="ECO:0000256" key="5">
    <source>
        <dbReference type="ARBA" id="ARBA00022691"/>
    </source>
</evidence>
<dbReference type="CDD" id="cd18089">
    <property type="entry name" value="SPOUT_Trm10-like"/>
    <property type="match status" value="1"/>
</dbReference>
<dbReference type="InterPro" id="IPR038459">
    <property type="entry name" value="MT_TRM10-typ_sf"/>
</dbReference>
<dbReference type="VEuPathDB" id="FungiDB:MGYG_05871"/>